<dbReference type="GO" id="GO:0016758">
    <property type="term" value="F:hexosyltransferase activity"/>
    <property type="evidence" value="ECO:0007669"/>
    <property type="project" value="InterPro"/>
</dbReference>
<dbReference type="CDD" id="cd03784">
    <property type="entry name" value="GT1_Gtf-like"/>
    <property type="match status" value="1"/>
</dbReference>
<proteinExistence type="predicted"/>
<evidence type="ECO:0000259" key="2">
    <source>
        <dbReference type="Pfam" id="PF06722"/>
    </source>
</evidence>
<dbReference type="Proteomes" id="UP000295764">
    <property type="component" value="Unassembled WGS sequence"/>
</dbReference>
<dbReference type="InterPro" id="IPR004276">
    <property type="entry name" value="GlycoTrans_28_N"/>
</dbReference>
<comment type="caution">
    <text evidence="3">The sequence shown here is derived from an EMBL/GenBank/DDBJ whole genome shotgun (WGS) entry which is preliminary data.</text>
</comment>
<dbReference type="PANTHER" id="PTHR48050:SF13">
    <property type="entry name" value="STEROL 3-BETA-GLUCOSYLTRANSFERASE UGT80A2"/>
    <property type="match status" value="1"/>
</dbReference>
<reference evidence="3 4" key="1">
    <citation type="submission" date="2019-03" db="EMBL/GenBank/DDBJ databases">
        <title>Genomic analyses of the natural microbiome of Caenorhabditis elegans.</title>
        <authorList>
            <person name="Samuel B."/>
        </authorList>
    </citation>
    <scope>NUCLEOTIDE SEQUENCE [LARGE SCALE GENOMIC DNA]</scope>
    <source>
        <strain evidence="3 4">JUb65</strain>
    </source>
</reference>
<feature type="domain" description="Erythromycin biosynthesis protein CIII-like C-terminal" evidence="2">
    <location>
        <begin position="312"/>
        <end position="401"/>
    </location>
</feature>
<organism evidence="3 4">
    <name type="scientific">Curtobacterium flaccumfaciens</name>
    <dbReference type="NCBI Taxonomy" id="2035"/>
    <lineage>
        <taxon>Bacteria</taxon>
        <taxon>Bacillati</taxon>
        <taxon>Actinomycetota</taxon>
        <taxon>Actinomycetes</taxon>
        <taxon>Micrococcales</taxon>
        <taxon>Microbacteriaceae</taxon>
        <taxon>Curtobacterium</taxon>
    </lineage>
</organism>
<dbReference type="GO" id="GO:0008194">
    <property type="term" value="F:UDP-glycosyltransferase activity"/>
    <property type="evidence" value="ECO:0007669"/>
    <property type="project" value="InterPro"/>
</dbReference>
<dbReference type="InterPro" id="IPR010610">
    <property type="entry name" value="EryCIII-like_C"/>
</dbReference>
<name>A0A4R6DDW3_9MICO</name>
<dbReference type="SUPFAM" id="SSF53756">
    <property type="entry name" value="UDP-Glycosyltransferase/glycogen phosphorylase"/>
    <property type="match status" value="1"/>
</dbReference>
<dbReference type="FunFam" id="3.40.50.2000:FF:000009">
    <property type="entry name" value="Sterol 3-beta-glucosyltransferase UGT80A2"/>
    <property type="match status" value="1"/>
</dbReference>
<dbReference type="GO" id="GO:0005975">
    <property type="term" value="P:carbohydrate metabolic process"/>
    <property type="evidence" value="ECO:0007669"/>
    <property type="project" value="InterPro"/>
</dbReference>
<dbReference type="Gene3D" id="3.40.50.2000">
    <property type="entry name" value="Glycogen Phosphorylase B"/>
    <property type="match status" value="2"/>
</dbReference>
<dbReference type="InterPro" id="IPR050426">
    <property type="entry name" value="Glycosyltransferase_28"/>
</dbReference>
<dbReference type="Pfam" id="PF03033">
    <property type="entry name" value="Glyco_transf_28"/>
    <property type="match status" value="1"/>
</dbReference>
<dbReference type="EMBL" id="SNVW01000012">
    <property type="protein sequence ID" value="TDN42384.1"/>
    <property type="molecule type" value="Genomic_DNA"/>
</dbReference>
<keyword evidence="3" id="KW-0808">Transferase</keyword>
<sequence>MLLGTVPATMQITFITPGTRGDVQPAALVAAELHRRGHRVVLATADDLVPMGRALGLETVPLGVDIRAFLRSDEGSEFLRTGGTRAYLTGIAAFKQRIAPTFFPAVIAASSGADVIVGNHLTIEEVRHIAGVARIPVVALVHSPRRSNRFFPAFSVSTARLPGAVNLMTHRIAARRDRIANAEYLGDFRRALGLTRRPEDRGEFPPPDLEVQAYSSLLVPELRDWSPIRPLTGFPRATAHDHTRWGDAGVDGRLEEWLAAGEPPVFFGFGSMPVRDPAAMTALVTRVCAELGVRGLIGAGWSDFGDREDSERVRVVGSVDHAAVLPRCVVAVHHGGAGTTAEAVTAGIPSVVCAVSFDQPFWGQRLEDRGLGTWMPFAQLTGARLVEAIRPLLGPDARRRARSFRTSLAAEDGTRGAADAIEAAGAPARRGR</sequence>
<evidence type="ECO:0000313" key="3">
    <source>
        <dbReference type="EMBL" id="TDN42384.1"/>
    </source>
</evidence>
<dbReference type="GO" id="GO:0033072">
    <property type="term" value="P:vancomycin biosynthetic process"/>
    <property type="evidence" value="ECO:0007669"/>
    <property type="project" value="UniProtKB-ARBA"/>
</dbReference>
<feature type="domain" description="Glycosyltransferase family 28 N-terminal" evidence="1">
    <location>
        <begin position="12"/>
        <end position="69"/>
    </location>
</feature>
<dbReference type="AlphaFoldDB" id="A0A4R6DDW3"/>
<evidence type="ECO:0000313" key="4">
    <source>
        <dbReference type="Proteomes" id="UP000295764"/>
    </source>
</evidence>
<dbReference type="InterPro" id="IPR002213">
    <property type="entry name" value="UDP_glucos_trans"/>
</dbReference>
<dbReference type="Pfam" id="PF06722">
    <property type="entry name" value="EryCIII-like_C"/>
    <property type="match status" value="1"/>
</dbReference>
<protein>
    <submittedName>
        <fullName evidence="3">UDP:flavonoid glycosyltransferase YjiC (YdhE family)</fullName>
    </submittedName>
</protein>
<evidence type="ECO:0000259" key="1">
    <source>
        <dbReference type="Pfam" id="PF03033"/>
    </source>
</evidence>
<dbReference type="PANTHER" id="PTHR48050">
    <property type="entry name" value="STEROL 3-BETA-GLUCOSYLTRANSFERASE"/>
    <property type="match status" value="1"/>
</dbReference>
<gene>
    <name evidence="3" type="ORF">EDF64_11227</name>
</gene>
<accession>A0A4R6DDW3</accession>